<comment type="caution">
    <text evidence="1">The sequence shown here is derived from an EMBL/GenBank/DDBJ whole genome shotgun (WGS) entry which is preliminary data.</text>
</comment>
<name>A0ABR8NEI4_9ACTN</name>
<evidence type="ECO:0000313" key="1">
    <source>
        <dbReference type="EMBL" id="MBD3924889.1"/>
    </source>
</evidence>
<organism evidence="1 2">
    <name type="scientific">Nocardioides cavernae</name>
    <dbReference type="NCBI Taxonomy" id="1921566"/>
    <lineage>
        <taxon>Bacteria</taxon>
        <taxon>Bacillati</taxon>
        <taxon>Actinomycetota</taxon>
        <taxon>Actinomycetes</taxon>
        <taxon>Propionibacteriales</taxon>
        <taxon>Nocardioidaceae</taxon>
        <taxon>Nocardioides</taxon>
    </lineage>
</organism>
<evidence type="ECO:0000313" key="2">
    <source>
        <dbReference type="Proteomes" id="UP000618818"/>
    </source>
</evidence>
<protein>
    <recommendedName>
        <fullName evidence="3">DUF4129 domain-containing protein</fullName>
    </recommendedName>
</protein>
<dbReference type="RefSeq" id="WP_191194610.1">
    <property type="nucleotide sequence ID" value="NZ_JACXYZ010000001.1"/>
</dbReference>
<keyword evidence="2" id="KW-1185">Reference proteome</keyword>
<proteinExistence type="predicted"/>
<reference evidence="1 2" key="1">
    <citation type="submission" date="2020-09" db="EMBL/GenBank/DDBJ databases">
        <title>novel species in genus Nocardioides.</title>
        <authorList>
            <person name="Zhang G."/>
        </authorList>
    </citation>
    <scope>NUCLEOTIDE SEQUENCE [LARGE SCALE GENOMIC DNA]</scope>
    <source>
        <strain evidence="1 2">KCTC 39551</strain>
    </source>
</reference>
<sequence length="139" mass="15680">MRSWLITVGALLLALVLLRLACAALRGDLAEWRSARAAARRARRARRHGADVVPLHRPVERVGADLRRLHSTFHRGGMRFAKYEGCRLAYDRVLGEAADMTRCPHLLAVLPPGEELDHERERVEWLLVQHGLLPPPYAA</sequence>
<gene>
    <name evidence="1" type="ORF">IEZ26_09690</name>
</gene>
<evidence type="ECO:0008006" key="3">
    <source>
        <dbReference type="Google" id="ProtNLM"/>
    </source>
</evidence>
<dbReference type="EMBL" id="JACXYZ010000001">
    <property type="protein sequence ID" value="MBD3924889.1"/>
    <property type="molecule type" value="Genomic_DNA"/>
</dbReference>
<dbReference type="Proteomes" id="UP000618818">
    <property type="component" value="Unassembled WGS sequence"/>
</dbReference>
<accession>A0ABR8NEI4</accession>